<organism evidence="1 2">
    <name type="scientific">Populus trichocarpa</name>
    <name type="common">Western balsam poplar</name>
    <name type="synonym">Populus balsamifera subsp. trichocarpa</name>
    <dbReference type="NCBI Taxonomy" id="3694"/>
    <lineage>
        <taxon>Eukaryota</taxon>
        <taxon>Viridiplantae</taxon>
        <taxon>Streptophyta</taxon>
        <taxon>Embryophyta</taxon>
        <taxon>Tracheophyta</taxon>
        <taxon>Spermatophyta</taxon>
        <taxon>Magnoliopsida</taxon>
        <taxon>eudicotyledons</taxon>
        <taxon>Gunneridae</taxon>
        <taxon>Pentapetalae</taxon>
        <taxon>rosids</taxon>
        <taxon>fabids</taxon>
        <taxon>Malpighiales</taxon>
        <taxon>Salicaceae</taxon>
        <taxon>Saliceae</taxon>
        <taxon>Populus</taxon>
    </lineage>
</organism>
<reference evidence="1 2" key="1">
    <citation type="journal article" date="2006" name="Science">
        <title>The genome of black cottonwood, Populus trichocarpa (Torr. &amp; Gray).</title>
        <authorList>
            <person name="Tuskan G.A."/>
            <person name="Difazio S."/>
            <person name="Jansson S."/>
            <person name="Bohlmann J."/>
            <person name="Grigoriev I."/>
            <person name="Hellsten U."/>
            <person name="Putnam N."/>
            <person name="Ralph S."/>
            <person name="Rombauts S."/>
            <person name="Salamov A."/>
            <person name="Schein J."/>
            <person name="Sterck L."/>
            <person name="Aerts A."/>
            <person name="Bhalerao R.R."/>
            <person name="Bhalerao R.P."/>
            <person name="Blaudez D."/>
            <person name="Boerjan W."/>
            <person name="Brun A."/>
            <person name="Brunner A."/>
            <person name="Busov V."/>
            <person name="Campbell M."/>
            <person name="Carlson J."/>
            <person name="Chalot M."/>
            <person name="Chapman J."/>
            <person name="Chen G.L."/>
            <person name="Cooper D."/>
            <person name="Coutinho P.M."/>
            <person name="Couturier J."/>
            <person name="Covert S."/>
            <person name="Cronk Q."/>
            <person name="Cunningham R."/>
            <person name="Davis J."/>
            <person name="Degroeve S."/>
            <person name="Dejardin A."/>
            <person name="Depamphilis C."/>
            <person name="Detter J."/>
            <person name="Dirks B."/>
            <person name="Dubchak I."/>
            <person name="Duplessis S."/>
            <person name="Ehlting J."/>
            <person name="Ellis B."/>
            <person name="Gendler K."/>
            <person name="Goodstein D."/>
            <person name="Gribskov M."/>
            <person name="Grimwood J."/>
            <person name="Groover A."/>
            <person name="Gunter L."/>
            <person name="Hamberger B."/>
            <person name="Heinze B."/>
            <person name="Helariutta Y."/>
            <person name="Henrissat B."/>
            <person name="Holligan D."/>
            <person name="Holt R."/>
            <person name="Huang W."/>
            <person name="Islam-Faridi N."/>
            <person name="Jones S."/>
            <person name="Jones-Rhoades M."/>
            <person name="Jorgensen R."/>
            <person name="Joshi C."/>
            <person name="Kangasjarvi J."/>
            <person name="Karlsson J."/>
            <person name="Kelleher C."/>
            <person name="Kirkpatrick R."/>
            <person name="Kirst M."/>
            <person name="Kohler A."/>
            <person name="Kalluri U."/>
            <person name="Larimer F."/>
            <person name="Leebens-Mack J."/>
            <person name="Leple J.C."/>
            <person name="Locascio P."/>
            <person name="Lou Y."/>
            <person name="Lucas S."/>
            <person name="Martin F."/>
            <person name="Montanini B."/>
            <person name="Napoli C."/>
            <person name="Nelson D.R."/>
            <person name="Nelson C."/>
            <person name="Nieminen K."/>
            <person name="Nilsson O."/>
            <person name="Pereda V."/>
            <person name="Peter G."/>
            <person name="Philippe R."/>
            <person name="Pilate G."/>
            <person name="Poliakov A."/>
            <person name="Razumovskaya J."/>
            <person name="Richardson P."/>
            <person name="Rinaldi C."/>
            <person name="Ritland K."/>
            <person name="Rouze P."/>
            <person name="Ryaboy D."/>
            <person name="Schmutz J."/>
            <person name="Schrader J."/>
            <person name="Segerman B."/>
            <person name="Shin H."/>
            <person name="Siddiqui A."/>
            <person name="Sterky F."/>
            <person name="Terry A."/>
            <person name="Tsai C.J."/>
            <person name="Uberbacher E."/>
            <person name="Unneberg P."/>
            <person name="Vahala J."/>
            <person name="Wall K."/>
            <person name="Wessler S."/>
            <person name="Yang G."/>
            <person name="Yin T."/>
            <person name="Douglas C."/>
            <person name="Marra M."/>
            <person name="Sandberg G."/>
            <person name="Van de Peer Y."/>
            <person name="Rokhsar D."/>
        </authorList>
    </citation>
    <scope>NUCLEOTIDE SEQUENCE [LARGE SCALE GENOMIC DNA]</scope>
    <source>
        <strain evidence="2">cv. Nisqually</strain>
    </source>
</reference>
<name>U5GMH1_POPTR</name>
<dbReference type="Proteomes" id="UP000006729">
    <property type="component" value="Chromosome 1"/>
</dbReference>
<evidence type="ECO:0000313" key="2">
    <source>
        <dbReference type="Proteomes" id="UP000006729"/>
    </source>
</evidence>
<sequence>MLFTQFRFLFDAVKLFSPGNSCAIMTDFVNYIFGIEKVSHRCFTHKRNPKNNKIKHIDLEGANTRES</sequence>
<dbReference type="InParanoid" id="U5GMH1"/>
<protein>
    <submittedName>
        <fullName evidence="1">Uncharacterized protein</fullName>
    </submittedName>
</protein>
<dbReference type="AlphaFoldDB" id="U5GMH1"/>
<accession>U5GMH1</accession>
<proteinExistence type="predicted"/>
<dbReference type="EMBL" id="CM009290">
    <property type="protein sequence ID" value="PNT54087.1"/>
    <property type="molecule type" value="Genomic_DNA"/>
</dbReference>
<keyword evidence="2" id="KW-1185">Reference proteome</keyword>
<evidence type="ECO:0000313" key="1">
    <source>
        <dbReference type="EMBL" id="PNT54087.1"/>
    </source>
</evidence>
<dbReference type="HOGENOM" id="CLU_2817182_0_0_1"/>
<gene>
    <name evidence="1" type="ORF">POPTR_001G120600</name>
</gene>